<name>A0A2S2Q6Z6_9HEMI</name>
<dbReference type="EMBL" id="GGMS01004313">
    <property type="protein sequence ID" value="MBY73516.1"/>
    <property type="molecule type" value="Transcribed_RNA"/>
</dbReference>
<dbReference type="InterPro" id="IPR033116">
    <property type="entry name" value="TRYPSIN_SER"/>
</dbReference>
<reference evidence="9" key="2">
    <citation type="submission" date="2025-04" db="UniProtKB">
        <authorList>
            <consortium name="RefSeq"/>
        </authorList>
    </citation>
    <scope>IDENTIFICATION</scope>
    <source>
        <tissue evidence="9">Whole body</tissue>
    </source>
</reference>
<evidence type="ECO:0000256" key="3">
    <source>
        <dbReference type="ARBA" id="ARBA00022825"/>
    </source>
</evidence>
<feature type="compositionally biased region" description="Low complexity" evidence="5">
    <location>
        <begin position="279"/>
        <end position="302"/>
    </location>
</feature>
<keyword evidence="2" id="KW-0378">Hydrolase</keyword>
<dbReference type="GO" id="GO:0004252">
    <property type="term" value="F:serine-type endopeptidase activity"/>
    <property type="evidence" value="ECO:0007669"/>
    <property type="project" value="InterPro"/>
</dbReference>
<keyword evidence="1" id="KW-0645">Protease</keyword>
<dbReference type="CDD" id="cd00190">
    <property type="entry name" value="Tryp_SPc"/>
    <property type="match status" value="1"/>
</dbReference>
<evidence type="ECO:0000256" key="4">
    <source>
        <dbReference type="ARBA" id="ARBA00023157"/>
    </source>
</evidence>
<feature type="compositionally biased region" description="Basic residues" evidence="5">
    <location>
        <begin position="128"/>
        <end position="137"/>
    </location>
</feature>
<dbReference type="Gene3D" id="2.40.10.10">
    <property type="entry name" value="Trypsin-like serine proteases"/>
    <property type="match status" value="1"/>
</dbReference>
<feature type="region of interest" description="Disordered" evidence="5">
    <location>
        <begin position="120"/>
        <end position="144"/>
    </location>
</feature>
<reference evidence="7" key="1">
    <citation type="submission" date="2018-04" db="EMBL/GenBank/DDBJ databases">
        <title>Transcriptome assembly of Sipha flava.</title>
        <authorList>
            <person name="Scully E.D."/>
            <person name="Geib S.M."/>
            <person name="Palmer N.A."/>
            <person name="Koch K."/>
            <person name="Bradshaw J."/>
            <person name="Heng-Moss T."/>
            <person name="Sarath G."/>
        </authorList>
    </citation>
    <scope>NUCLEOTIDE SEQUENCE</scope>
</reference>
<evidence type="ECO:0000256" key="1">
    <source>
        <dbReference type="ARBA" id="ARBA00022670"/>
    </source>
</evidence>
<dbReference type="InterPro" id="IPR001254">
    <property type="entry name" value="Trypsin_dom"/>
</dbReference>
<dbReference type="SUPFAM" id="SSF50494">
    <property type="entry name" value="Trypsin-like serine proteases"/>
    <property type="match status" value="1"/>
</dbReference>
<evidence type="ECO:0000313" key="8">
    <source>
        <dbReference type="Proteomes" id="UP000694846"/>
    </source>
</evidence>
<dbReference type="InterPro" id="IPR001314">
    <property type="entry name" value="Peptidase_S1A"/>
</dbReference>
<evidence type="ECO:0000256" key="5">
    <source>
        <dbReference type="SAM" id="MobiDB-lite"/>
    </source>
</evidence>
<keyword evidence="3" id="KW-0720">Serine protease</keyword>
<feature type="compositionally biased region" description="Low complexity" evidence="5">
    <location>
        <begin position="315"/>
        <end position="337"/>
    </location>
</feature>
<dbReference type="FunFam" id="2.40.10.10:FF:000006">
    <property type="entry name" value="Serine proteinase stubble"/>
    <property type="match status" value="1"/>
</dbReference>
<keyword evidence="8" id="KW-1185">Reference proteome</keyword>
<dbReference type="RefSeq" id="XP_025415997.1">
    <property type="nucleotide sequence ID" value="XM_025560212.1"/>
</dbReference>
<dbReference type="PRINTS" id="PR00722">
    <property type="entry name" value="CHYMOTRYPSIN"/>
</dbReference>
<dbReference type="GO" id="GO:0006508">
    <property type="term" value="P:proteolysis"/>
    <property type="evidence" value="ECO:0007669"/>
    <property type="project" value="UniProtKB-KW"/>
</dbReference>
<evidence type="ECO:0000256" key="2">
    <source>
        <dbReference type="ARBA" id="ARBA00022801"/>
    </source>
</evidence>
<keyword evidence="4" id="KW-1015">Disulfide bond</keyword>
<dbReference type="PANTHER" id="PTHR24252:SF7">
    <property type="entry name" value="HYALIN"/>
    <property type="match status" value="1"/>
</dbReference>
<dbReference type="PANTHER" id="PTHR24252">
    <property type="entry name" value="ACROSIN-RELATED"/>
    <property type="match status" value="1"/>
</dbReference>
<evidence type="ECO:0000313" key="9">
    <source>
        <dbReference type="RefSeq" id="XP_025415997.1"/>
    </source>
</evidence>
<proteinExistence type="predicted"/>
<dbReference type="SMART" id="SM00020">
    <property type="entry name" value="Tryp_SPc"/>
    <property type="match status" value="1"/>
</dbReference>
<feature type="region of interest" description="Disordered" evidence="5">
    <location>
        <begin position="315"/>
        <end position="365"/>
    </location>
</feature>
<evidence type="ECO:0000259" key="6">
    <source>
        <dbReference type="PROSITE" id="PS50240"/>
    </source>
</evidence>
<dbReference type="InterPro" id="IPR009003">
    <property type="entry name" value="Peptidase_S1_PA"/>
</dbReference>
<feature type="domain" description="Peptidase S1" evidence="6">
    <location>
        <begin position="389"/>
        <end position="632"/>
    </location>
</feature>
<sequence>MPSRRQTIDKLDGKKVCASMRIVTSWIFMSLLTAIFESSQGHDHHKALNNYKINKKPCLVNGLEGTCMFVYECINSNGRHIGMCVDTFMFGSCCAHNLTAAQVAMLPDASEPAVLFTQPGGNGVSQRPQHRPQHRPYRPSQVMMRPNNADADGAAITPSVDKKYHYQPASATQQTPNLSAHVNRVPSTNFISNSRPNFMSRPAALPYTTTTAPATTTTIFTTVATITTTTTTGQPANQEVDDNDNKVDSVWSHRPSWSSSASSHHGFITKPKPQPHLRPQYTMPPTTTTSATGDTNAPHTSSIVTTTTAPVAVTSTTTSTTTTTAATPSLLQPTTTPGNPSATGTEVAPTPVYGKPEKHTAKPGVSAELNQKSMPCGQAPLHPRHEVRIVGGRNAAFGSWPWQVSVRRTSFFGFSSTHRCGGALLNENWIATAGHCVDDLLTSQIRIRIGEYDFSTDQEPYPFVERSVVRKIVHPKYNFFTYEYDLAMVRLDSPVKYTQHIVPICLPGSDDLLIGENATVTGWGRLSEGGTLPSVLQEVTVPIVSNDKCKSMFLRAGRHEYIPDIFMCAGYDDGGRDSCQGDSGGPLQVKGRDGRYFLAGIISWGIGCAEANLPGVCTRISRFVPWILQTVT</sequence>
<dbReference type="Proteomes" id="UP000694846">
    <property type="component" value="Unplaced"/>
</dbReference>
<dbReference type="AlphaFoldDB" id="A0A2S2Q6Z6"/>
<organism evidence="7">
    <name type="scientific">Sipha flava</name>
    <name type="common">yellow sugarcane aphid</name>
    <dbReference type="NCBI Taxonomy" id="143950"/>
    <lineage>
        <taxon>Eukaryota</taxon>
        <taxon>Metazoa</taxon>
        <taxon>Ecdysozoa</taxon>
        <taxon>Arthropoda</taxon>
        <taxon>Hexapoda</taxon>
        <taxon>Insecta</taxon>
        <taxon>Pterygota</taxon>
        <taxon>Neoptera</taxon>
        <taxon>Paraneoptera</taxon>
        <taxon>Hemiptera</taxon>
        <taxon>Sternorrhyncha</taxon>
        <taxon>Aphidomorpha</taxon>
        <taxon>Aphidoidea</taxon>
        <taxon>Aphididae</taxon>
        <taxon>Sipha</taxon>
    </lineage>
</organism>
<protein>
    <submittedName>
        <fullName evidence="7 9">Serine proteinase stubble</fullName>
    </submittedName>
</protein>
<accession>A0A2S2Q6Z6</accession>
<gene>
    <name evidence="7" type="primary">Sb_0</name>
    <name evidence="9" type="synonym">LOC112687482</name>
    <name evidence="7" type="ORF">g.46364</name>
</gene>
<evidence type="ECO:0000313" key="7">
    <source>
        <dbReference type="EMBL" id="MBY73516.1"/>
    </source>
</evidence>
<dbReference type="Pfam" id="PF00089">
    <property type="entry name" value="Trypsin"/>
    <property type="match status" value="1"/>
</dbReference>
<dbReference type="InterPro" id="IPR043504">
    <property type="entry name" value="Peptidase_S1_PA_chymotrypsin"/>
</dbReference>
<feature type="compositionally biased region" description="Low complexity" evidence="5">
    <location>
        <begin position="249"/>
        <end position="265"/>
    </location>
</feature>
<dbReference type="PROSITE" id="PS50240">
    <property type="entry name" value="TRYPSIN_DOM"/>
    <property type="match status" value="1"/>
</dbReference>
<feature type="region of interest" description="Disordered" evidence="5">
    <location>
        <begin position="231"/>
        <end position="302"/>
    </location>
</feature>
<dbReference type="PROSITE" id="PS00135">
    <property type="entry name" value="TRYPSIN_SER"/>
    <property type="match status" value="1"/>
</dbReference>
<dbReference type="OrthoDB" id="414661at2759"/>